<dbReference type="InterPro" id="IPR005119">
    <property type="entry name" value="LysR_subst-bd"/>
</dbReference>
<dbReference type="SUPFAM" id="SSF46785">
    <property type="entry name" value="Winged helix' DNA-binding domain"/>
    <property type="match status" value="1"/>
</dbReference>
<dbReference type="InterPro" id="IPR058163">
    <property type="entry name" value="LysR-type_TF_proteobact-type"/>
</dbReference>
<dbReference type="SUPFAM" id="SSF53850">
    <property type="entry name" value="Periplasmic binding protein-like II"/>
    <property type="match status" value="1"/>
</dbReference>
<dbReference type="Proteomes" id="UP001236369">
    <property type="component" value="Unassembled WGS sequence"/>
</dbReference>
<dbReference type="GO" id="GO:0003677">
    <property type="term" value="F:DNA binding"/>
    <property type="evidence" value="ECO:0007669"/>
    <property type="project" value="UniProtKB-KW"/>
</dbReference>
<evidence type="ECO:0000256" key="2">
    <source>
        <dbReference type="ARBA" id="ARBA00023015"/>
    </source>
</evidence>
<dbReference type="InterPro" id="IPR036388">
    <property type="entry name" value="WH-like_DNA-bd_sf"/>
</dbReference>
<feature type="domain" description="HTH lysR-type" evidence="5">
    <location>
        <begin position="2"/>
        <end position="59"/>
    </location>
</feature>
<evidence type="ECO:0000256" key="3">
    <source>
        <dbReference type="ARBA" id="ARBA00023125"/>
    </source>
</evidence>
<evidence type="ECO:0000259" key="5">
    <source>
        <dbReference type="PROSITE" id="PS50931"/>
    </source>
</evidence>
<dbReference type="InterPro" id="IPR000847">
    <property type="entry name" value="LysR_HTH_N"/>
</dbReference>
<evidence type="ECO:0000256" key="1">
    <source>
        <dbReference type="ARBA" id="ARBA00009437"/>
    </source>
</evidence>
<accession>A0ABU0HMZ5</accession>
<dbReference type="PANTHER" id="PTHR30537:SF3">
    <property type="entry name" value="TRANSCRIPTIONAL REGULATORY PROTEIN"/>
    <property type="match status" value="1"/>
</dbReference>
<dbReference type="Gene3D" id="3.40.190.290">
    <property type="match status" value="1"/>
</dbReference>
<keyword evidence="3 6" id="KW-0238">DNA-binding</keyword>
<reference evidence="6 7" key="1">
    <citation type="submission" date="2023-07" db="EMBL/GenBank/DDBJ databases">
        <title>Genomic Encyclopedia of Type Strains, Phase IV (KMG-IV): sequencing the most valuable type-strain genomes for metagenomic binning, comparative biology and taxonomic classification.</title>
        <authorList>
            <person name="Goeker M."/>
        </authorList>
    </citation>
    <scope>NUCLEOTIDE SEQUENCE [LARGE SCALE GENOMIC DNA]</scope>
    <source>
        <strain evidence="6 7">DSM 19562</strain>
    </source>
</reference>
<keyword evidence="2" id="KW-0805">Transcription regulation</keyword>
<dbReference type="EMBL" id="JAUSVV010000007">
    <property type="protein sequence ID" value="MDQ0443702.1"/>
    <property type="molecule type" value="Genomic_DNA"/>
</dbReference>
<organism evidence="6 7">
    <name type="scientific">Methylobacterium persicinum</name>
    <dbReference type="NCBI Taxonomy" id="374426"/>
    <lineage>
        <taxon>Bacteria</taxon>
        <taxon>Pseudomonadati</taxon>
        <taxon>Pseudomonadota</taxon>
        <taxon>Alphaproteobacteria</taxon>
        <taxon>Hyphomicrobiales</taxon>
        <taxon>Methylobacteriaceae</taxon>
        <taxon>Methylobacterium</taxon>
    </lineage>
</organism>
<evidence type="ECO:0000313" key="7">
    <source>
        <dbReference type="Proteomes" id="UP001236369"/>
    </source>
</evidence>
<evidence type="ECO:0000313" key="6">
    <source>
        <dbReference type="EMBL" id="MDQ0443702.1"/>
    </source>
</evidence>
<keyword evidence="7" id="KW-1185">Reference proteome</keyword>
<dbReference type="Pfam" id="PF03466">
    <property type="entry name" value="LysR_substrate"/>
    <property type="match status" value="1"/>
</dbReference>
<proteinExistence type="inferred from homology"/>
<sequence length="309" mass="33922">MLDWDDLRFFLALARHGTLSAAGKVLHVSQSTVGRRLSSLEATLSVRLLNRTPDGYVPTLAGLEVRERAEHVEAELIALEREVTGRDTRLRGLVRVTCSETLAAHVLAPGLARLHGQYPDIKIELIPNSRELSLAMREADISLRMRQPEQHDLVVRRIGSIAFGIYATPGYLRDQGEPDLADGFAGHRLITQLDDTQEMTQSAWLTEIASRATVALQTSSHEAAVVAAATGGGLACLARFRADREPRLIRLPMPTDPPCADILLLVHKDNRHTPRIRAVLTHITESVHALAVRLQPADAEMPETHAVGV</sequence>
<dbReference type="InterPro" id="IPR036390">
    <property type="entry name" value="WH_DNA-bd_sf"/>
</dbReference>
<dbReference type="Pfam" id="PF00126">
    <property type="entry name" value="HTH_1"/>
    <property type="match status" value="1"/>
</dbReference>
<comment type="similarity">
    <text evidence="1">Belongs to the LysR transcriptional regulatory family.</text>
</comment>
<dbReference type="PANTHER" id="PTHR30537">
    <property type="entry name" value="HTH-TYPE TRANSCRIPTIONAL REGULATOR"/>
    <property type="match status" value="1"/>
</dbReference>
<dbReference type="RefSeq" id="WP_238252513.1">
    <property type="nucleotide sequence ID" value="NZ_BPQX01000055.1"/>
</dbReference>
<dbReference type="Gene3D" id="1.10.10.10">
    <property type="entry name" value="Winged helix-like DNA-binding domain superfamily/Winged helix DNA-binding domain"/>
    <property type="match status" value="1"/>
</dbReference>
<dbReference type="PROSITE" id="PS50931">
    <property type="entry name" value="HTH_LYSR"/>
    <property type="match status" value="1"/>
</dbReference>
<comment type="caution">
    <text evidence="6">The sequence shown here is derived from an EMBL/GenBank/DDBJ whole genome shotgun (WGS) entry which is preliminary data.</text>
</comment>
<protein>
    <submittedName>
        <fullName evidence="6">DNA-binding transcriptional LysR family regulator</fullName>
    </submittedName>
</protein>
<name>A0ABU0HMZ5_9HYPH</name>
<gene>
    <name evidence="6" type="ORF">QO016_003207</name>
</gene>
<keyword evidence="4" id="KW-0804">Transcription</keyword>
<evidence type="ECO:0000256" key="4">
    <source>
        <dbReference type="ARBA" id="ARBA00023163"/>
    </source>
</evidence>